<evidence type="ECO:0000313" key="1">
    <source>
        <dbReference type="EMBL" id="JAD27778.1"/>
    </source>
</evidence>
<sequence length="22" mass="2664">MQFLVFFCHWVSTSLLKEETDC</sequence>
<reference evidence="1" key="2">
    <citation type="journal article" date="2015" name="Data Brief">
        <title>Shoot transcriptome of the giant reed, Arundo donax.</title>
        <authorList>
            <person name="Barrero R.A."/>
            <person name="Guerrero F.D."/>
            <person name="Moolhuijzen P."/>
            <person name="Goolsby J.A."/>
            <person name="Tidwell J."/>
            <person name="Bellgard S.E."/>
            <person name="Bellgard M.I."/>
        </authorList>
    </citation>
    <scope>NUCLEOTIDE SEQUENCE</scope>
    <source>
        <tissue evidence="1">Shoot tissue taken approximately 20 cm above the soil surface</tissue>
    </source>
</reference>
<proteinExistence type="predicted"/>
<protein>
    <submittedName>
        <fullName evidence="1">Uncharacterized protein</fullName>
    </submittedName>
</protein>
<name>A0A0A8YPT2_ARUDO</name>
<reference evidence="1" key="1">
    <citation type="submission" date="2014-09" db="EMBL/GenBank/DDBJ databases">
        <authorList>
            <person name="Magalhaes I.L.F."/>
            <person name="Oliveira U."/>
            <person name="Santos F.R."/>
            <person name="Vidigal T.H.D.A."/>
            <person name="Brescovit A.D."/>
            <person name="Santos A.J."/>
        </authorList>
    </citation>
    <scope>NUCLEOTIDE SEQUENCE</scope>
    <source>
        <tissue evidence="1">Shoot tissue taken approximately 20 cm above the soil surface</tissue>
    </source>
</reference>
<dbReference type="AlphaFoldDB" id="A0A0A8YPT2"/>
<dbReference type="EMBL" id="GBRH01270117">
    <property type="protein sequence ID" value="JAD27778.1"/>
    <property type="molecule type" value="Transcribed_RNA"/>
</dbReference>
<accession>A0A0A8YPT2</accession>
<organism evidence="1">
    <name type="scientific">Arundo donax</name>
    <name type="common">Giant reed</name>
    <name type="synonym">Donax arundinaceus</name>
    <dbReference type="NCBI Taxonomy" id="35708"/>
    <lineage>
        <taxon>Eukaryota</taxon>
        <taxon>Viridiplantae</taxon>
        <taxon>Streptophyta</taxon>
        <taxon>Embryophyta</taxon>
        <taxon>Tracheophyta</taxon>
        <taxon>Spermatophyta</taxon>
        <taxon>Magnoliopsida</taxon>
        <taxon>Liliopsida</taxon>
        <taxon>Poales</taxon>
        <taxon>Poaceae</taxon>
        <taxon>PACMAD clade</taxon>
        <taxon>Arundinoideae</taxon>
        <taxon>Arundineae</taxon>
        <taxon>Arundo</taxon>
    </lineage>
</organism>